<name>A0A1R3RQ57_ASPC5</name>
<evidence type="ECO:0000313" key="2">
    <source>
        <dbReference type="EMBL" id="OOF96612.1"/>
    </source>
</evidence>
<dbReference type="AlphaFoldDB" id="A0A1R3RQ57"/>
<dbReference type="Proteomes" id="UP000188318">
    <property type="component" value="Unassembled WGS sequence"/>
</dbReference>
<organism evidence="2 3">
    <name type="scientific">Aspergillus carbonarius (strain ITEM 5010)</name>
    <dbReference type="NCBI Taxonomy" id="602072"/>
    <lineage>
        <taxon>Eukaryota</taxon>
        <taxon>Fungi</taxon>
        <taxon>Dikarya</taxon>
        <taxon>Ascomycota</taxon>
        <taxon>Pezizomycotina</taxon>
        <taxon>Eurotiomycetes</taxon>
        <taxon>Eurotiomycetidae</taxon>
        <taxon>Eurotiales</taxon>
        <taxon>Aspergillaceae</taxon>
        <taxon>Aspergillus</taxon>
        <taxon>Aspergillus subgen. Circumdati</taxon>
    </lineage>
</organism>
<reference evidence="3" key="1">
    <citation type="journal article" date="2017" name="Genome Biol.">
        <title>Comparative genomics reveals high biological diversity and specific adaptations in the industrially and medically important fungal genus Aspergillus.</title>
        <authorList>
            <person name="de Vries R.P."/>
            <person name="Riley R."/>
            <person name="Wiebenga A."/>
            <person name="Aguilar-Osorio G."/>
            <person name="Amillis S."/>
            <person name="Uchima C.A."/>
            <person name="Anderluh G."/>
            <person name="Asadollahi M."/>
            <person name="Askin M."/>
            <person name="Barry K."/>
            <person name="Battaglia E."/>
            <person name="Bayram O."/>
            <person name="Benocci T."/>
            <person name="Braus-Stromeyer S.A."/>
            <person name="Caldana C."/>
            <person name="Canovas D."/>
            <person name="Cerqueira G.C."/>
            <person name="Chen F."/>
            <person name="Chen W."/>
            <person name="Choi C."/>
            <person name="Clum A."/>
            <person name="Dos Santos R.A."/>
            <person name="Damasio A.R."/>
            <person name="Diallinas G."/>
            <person name="Emri T."/>
            <person name="Fekete E."/>
            <person name="Flipphi M."/>
            <person name="Freyberg S."/>
            <person name="Gallo A."/>
            <person name="Gournas C."/>
            <person name="Habgood R."/>
            <person name="Hainaut M."/>
            <person name="Harispe M.L."/>
            <person name="Henrissat B."/>
            <person name="Hilden K.S."/>
            <person name="Hope R."/>
            <person name="Hossain A."/>
            <person name="Karabika E."/>
            <person name="Karaffa L."/>
            <person name="Karanyi Z."/>
            <person name="Krasevec N."/>
            <person name="Kuo A."/>
            <person name="Kusch H."/>
            <person name="LaButti K."/>
            <person name="Lagendijk E.L."/>
            <person name="Lapidus A."/>
            <person name="Levasseur A."/>
            <person name="Lindquist E."/>
            <person name="Lipzen A."/>
            <person name="Logrieco A.F."/>
            <person name="MacCabe A."/>
            <person name="Maekelae M.R."/>
            <person name="Malavazi I."/>
            <person name="Melin P."/>
            <person name="Meyer V."/>
            <person name="Mielnichuk N."/>
            <person name="Miskei M."/>
            <person name="Molnar A.P."/>
            <person name="Mule G."/>
            <person name="Ngan C.Y."/>
            <person name="Orejas M."/>
            <person name="Orosz E."/>
            <person name="Ouedraogo J.P."/>
            <person name="Overkamp K.M."/>
            <person name="Park H.-S."/>
            <person name="Perrone G."/>
            <person name="Piumi F."/>
            <person name="Punt P.J."/>
            <person name="Ram A.F."/>
            <person name="Ramon A."/>
            <person name="Rauscher S."/>
            <person name="Record E."/>
            <person name="Riano-Pachon D.M."/>
            <person name="Robert V."/>
            <person name="Roehrig J."/>
            <person name="Ruller R."/>
            <person name="Salamov A."/>
            <person name="Salih N.S."/>
            <person name="Samson R.A."/>
            <person name="Sandor E."/>
            <person name="Sanguinetti M."/>
            <person name="Schuetze T."/>
            <person name="Sepcic K."/>
            <person name="Shelest E."/>
            <person name="Sherlock G."/>
            <person name="Sophianopoulou V."/>
            <person name="Squina F.M."/>
            <person name="Sun H."/>
            <person name="Susca A."/>
            <person name="Todd R.B."/>
            <person name="Tsang A."/>
            <person name="Unkles S.E."/>
            <person name="van de Wiele N."/>
            <person name="van Rossen-Uffink D."/>
            <person name="Oliveira J.V."/>
            <person name="Vesth T.C."/>
            <person name="Visser J."/>
            <person name="Yu J.-H."/>
            <person name="Zhou M."/>
            <person name="Andersen M.R."/>
            <person name="Archer D.B."/>
            <person name="Baker S.E."/>
            <person name="Benoit I."/>
            <person name="Brakhage A.A."/>
            <person name="Braus G.H."/>
            <person name="Fischer R."/>
            <person name="Frisvad J.C."/>
            <person name="Goldman G.H."/>
            <person name="Houbraken J."/>
            <person name="Oakley B."/>
            <person name="Pocsi I."/>
            <person name="Scazzocchio C."/>
            <person name="Seiboth B."/>
            <person name="vanKuyk P.A."/>
            <person name="Wortman J."/>
            <person name="Dyer P.S."/>
            <person name="Grigoriev I.V."/>
        </authorList>
    </citation>
    <scope>NUCLEOTIDE SEQUENCE [LARGE SCALE GENOMIC DNA]</scope>
    <source>
        <strain evidence="3">ITEM 5010</strain>
    </source>
</reference>
<sequence>MTQQAEKARVQHMQPATGTEPAYLHHRNQQPRQAAETFHAYIPALLDQQPTSRLRKVDA</sequence>
<dbReference type="VEuPathDB" id="FungiDB:ASPCADRAFT_206796"/>
<keyword evidence="3" id="KW-1185">Reference proteome</keyword>
<evidence type="ECO:0000256" key="1">
    <source>
        <dbReference type="SAM" id="MobiDB-lite"/>
    </source>
</evidence>
<feature type="region of interest" description="Disordered" evidence="1">
    <location>
        <begin position="1"/>
        <end position="34"/>
    </location>
</feature>
<gene>
    <name evidence="2" type="ORF">ASPCADRAFT_206796</name>
</gene>
<proteinExistence type="predicted"/>
<dbReference type="EMBL" id="KV907498">
    <property type="protein sequence ID" value="OOF96612.1"/>
    <property type="molecule type" value="Genomic_DNA"/>
</dbReference>
<evidence type="ECO:0000313" key="3">
    <source>
        <dbReference type="Proteomes" id="UP000188318"/>
    </source>
</evidence>
<accession>A0A1R3RQ57</accession>
<protein>
    <submittedName>
        <fullName evidence="2">Uncharacterized protein</fullName>
    </submittedName>
</protein>